<protein>
    <submittedName>
        <fullName evidence="1">Uncharacterized protein</fullName>
    </submittedName>
</protein>
<dbReference type="EMBL" id="LR134182">
    <property type="protein sequence ID" value="VEB42352.1"/>
    <property type="molecule type" value="Genomic_DNA"/>
</dbReference>
<evidence type="ECO:0000313" key="1">
    <source>
        <dbReference type="EMBL" id="VEB42352.1"/>
    </source>
</evidence>
<dbReference type="AlphaFoldDB" id="A0A447TBV1"/>
<gene>
    <name evidence="1" type="ORF">NCTC9695_02800</name>
</gene>
<reference evidence="1 2" key="1">
    <citation type="submission" date="2018-12" db="EMBL/GenBank/DDBJ databases">
        <authorList>
            <consortium name="Pathogen Informatics"/>
        </authorList>
    </citation>
    <scope>NUCLEOTIDE SEQUENCE [LARGE SCALE GENOMIC DNA]</scope>
    <source>
        <strain evidence="1 2">NCTC9695</strain>
    </source>
</reference>
<accession>A0A447TBV1</accession>
<sequence>MMREISILANVEGRDVGSAMADIDKLLDGTQLPQGVQRMHRGQQKDMEETVGNALRALAWA</sequence>
<evidence type="ECO:0000313" key="2">
    <source>
        <dbReference type="Proteomes" id="UP000275777"/>
    </source>
</evidence>
<dbReference type="Proteomes" id="UP000275777">
    <property type="component" value="Chromosome"/>
</dbReference>
<organism evidence="1 2">
    <name type="scientific">Chromobacterium violaceum</name>
    <dbReference type="NCBI Taxonomy" id="536"/>
    <lineage>
        <taxon>Bacteria</taxon>
        <taxon>Pseudomonadati</taxon>
        <taxon>Pseudomonadota</taxon>
        <taxon>Betaproteobacteria</taxon>
        <taxon>Neisseriales</taxon>
        <taxon>Chromobacteriaceae</taxon>
        <taxon>Chromobacterium</taxon>
    </lineage>
</organism>
<name>A0A447TBV1_CHRVL</name>
<proteinExistence type="predicted"/>